<accession>A0AB39Z2H7</accession>
<dbReference type="GeneID" id="108008087"/>
<organism evidence="1 2">
    <name type="scientific">Drosophila suzukii</name>
    <name type="common">Spotted-wing drosophila fruit fly</name>
    <dbReference type="NCBI Taxonomy" id="28584"/>
    <lineage>
        <taxon>Eukaryota</taxon>
        <taxon>Metazoa</taxon>
        <taxon>Ecdysozoa</taxon>
        <taxon>Arthropoda</taxon>
        <taxon>Hexapoda</taxon>
        <taxon>Insecta</taxon>
        <taxon>Pterygota</taxon>
        <taxon>Neoptera</taxon>
        <taxon>Endopterygota</taxon>
        <taxon>Diptera</taxon>
        <taxon>Brachycera</taxon>
        <taxon>Muscomorpha</taxon>
        <taxon>Ephydroidea</taxon>
        <taxon>Drosophilidae</taxon>
        <taxon>Drosophila</taxon>
        <taxon>Sophophora</taxon>
    </lineage>
</organism>
<dbReference type="Proteomes" id="UP001652628">
    <property type="component" value="Chromosome 2R"/>
</dbReference>
<dbReference type="Pfam" id="PF22945">
    <property type="entry name" value="LEM-3_GIY-YIG"/>
    <property type="match status" value="1"/>
</dbReference>
<evidence type="ECO:0000313" key="1">
    <source>
        <dbReference type="Proteomes" id="UP001652628"/>
    </source>
</evidence>
<dbReference type="GO" id="GO:0000724">
    <property type="term" value="P:double-strand break repair via homologous recombination"/>
    <property type="evidence" value="ECO:0007669"/>
    <property type="project" value="TreeGrafter"/>
</dbReference>
<dbReference type="RefSeq" id="XP_016927366.3">
    <property type="nucleotide sequence ID" value="XM_017071877.4"/>
</dbReference>
<evidence type="ECO:0000313" key="2">
    <source>
        <dbReference type="RefSeq" id="XP_016927366.3"/>
    </source>
</evidence>
<dbReference type="PANTHER" id="PTHR46427">
    <property type="entry name" value="ANKYRIN REPEAT AND LEM DOMAIN-CONTAINING PROTEIN 1"/>
    <property type="match status" value="1"/>
</dbReference>
<dbReference type="GO" id="GO:0005654">
    <property type="term" value="C:nucleoplasm"/>
    <property type="evidence" value="ECO:0007669"/>
    <property type="project" value="TreeGrafter"/>
</dbReference>
<dbReference type="GO" id="GO:0000712">
    <property type="term" value="P:resolution of meiotic recombination intermediates"/>
    <property type="evidence" value="ECO:0007669"/>
    <property type="project" value="TreeGrafter"/>
</dbReference>
<protein>
    <submittedName>
        <fullName evidence="2">Ankyrin repeat and LEM domain-containing protein 1</fullName>
    </submittedName>
</protein>
<dbReference type="PANTHER" id="PTHR46427:SF1">
    <property type="entry name" value="ANKYRIN REPEAT AND LEM DOMAIN-CONTAINING PROTEIN 1"/>
    <property type="match status" value="1"/>
</dbReference>
<gene>
    <name evidence="2" type="primary">LOC108008087</name>
</gene>
<dbReference type="GO" id="GO:0004520">
    <property type="term" value="F:DNA endonuclease activity"/>
    <property type="evidence" value="ECO:0007669"/>
    <property type="project" value="TreeGrafter"/>
</dbReference>
<dbReference type="GO" id="GO:0005737">
    <property type="term" value="C:cytoplasm"/>
    <property type="evidence" value="ECO:0007669"/>
    <property type="project" value="TreeGrafter"/>
</dbReference>
<reference evidence="2" key="1">
    <citation type="submission" date="2025-08" db="UniProtKB">
        <authorList>
            <consortium name="RefSeq"/>
        </authorList>
    </citation>
    <scope>IDENTIFICATION</scope>
</reference>
<dbReference type="AlphaFoldDB" id="A0AB39Z2H7"/>
<keyword evidence="1" id="KW-1185">Reference proteome</keyword>
<proteinExistence type="predicted"/>
<dbReference type="InterPro" id="IPR034998">
    <property type="entry name" value="ANKLE1"/>
</dbReference>
<name>A0AB39Z2H7_DROSZ</name>
<dbReference type="CDD" id="cd10454">
    <property type="entry name" value="GIY-YIG_COG3680_Meta"/>
    <property type="match status" value="1"/>
</dbReference>
<sequence length="259" mass="29909">MSKLLVFGLTRTSPLQLRNIFSNLVKARGITYSLGTLHKHHTNFSAELENTINSEVNFKKISHLEKYVRQHSKWYKDNDCINRHYFNYLLLDPRVTNKLRERAGHLHLMDVWYTFLKAIFYVGKGKATRPYVHLKKAQKLLNETNSITLVKDPKLALIVSIWKAKRGVLLIRAFQGISSQDAQTREASILDALSMNHLTNRRLGVYWGLARSSLSSKERKYLGIALLHKLMLKFLATEEKELFPLKSTKTHEFKAAMAA</sequence>